<feature type="chain" id="PRO_5002241185" evidence="1">
    <location>
        <begin position="17"/>
        <end position="210"/>
    </location>
</feature>
<evidence type="ECO:0000256" key="1">
    <source>
        <dbReference type="SAM" id="SignalP"/>
    </source>
</evidence>
<evidence type="ECO:0000313" key="3">
    <source>
        <dbReference type="Proteomes" id="UP000054342"/>
    </source>
</evidence>
<dbReference type="PANTHER" id="PTHR38049">
    <property type="entry name" value="RICIN B LECTIN DOMAIN-CONTAINING PROTEIN"/>
    <property type="match status" value="1"/>
</dbReference>
<protein>
    <submittedName>
        <fullName evidence="2">Uncharacterized protein</fullName>
    </submittedName>
</protein>
<dbReference type="RefSeq" id="XP_013315237.1">
    <property type="nucleotide sequence ID" value="XM_013459783.1"/>
</dbReference>
<reference evidence="2 3" key="1">
    <citation type="submission" date="2015-01" db="EMBL/GenBank/DDBJ databases">
        <title>The Genome Sequence of Exophiala xenobiotica CBS118157.</title>
        <authorList>
            <consortium name="The Broad Institute Genomics Platform"/>
            <person name="Cuomo C."/>
            <person name="de Hoog S."/>
            <person name="Gorbushina A."/>
            <person name="Stielow B."/>
            <person name="Teixiera M."/>
            <person name="Abouelleil A."/>
            <person name="Chapman S.B."/>
            <person name="Priest M."/>
            <person name="Young S.K."/>
            <person name="Wortman J."/>
            <person name="Nusbaum C."/>
            <person name="Birren B."/>
        </authorList>
    </citation>
    <scope>NUCLEOTIDE SEQUENCE [LARGE SCALE GENOMIC DNA]</scope>
    <source>
        <strain evidence="2 3">CBS 118157</strain>
    </source>
</reference>
<dbReference type="Proteomes" id="UP000054342">
    <property type="component" value="Unassembled WGS sequence"/>
</dbReference>
<keyword evidence="1" id="KW-0732">Signal</keyword>
<gene>
    <name evidence="2" type="ORF">PV05_07001</name>
</gene>
<keyword evidence="3" id="KW-1185">Reference proteome</keyword>
<organism evidence="2 3">
    <name type="scientific">Exophiala xenobiotica</name>
    <dbReference type="NCBI Taxonomy" id="348802"/>
    <lineage>
        <taxon>Eukaryota</taxon>
        <taxon>Fungi</taxon>
        <taxon>Dikarya</taxon>
        <taxon>Ascomycota</taxon>
        <taxon>Pezizomycotina</taxon>
        <taxon>Eurotiomycetes</taxon>
        <taxon>Chaetothyriomycetidae</taxon>
        <taxon>Chaetothyriales</taxon>
        <taxon>Herpotrichiellaceae</taxon>
        <taxon>Exophiala</taxon>
    </lineage>
</organism>
<proteinExistence type="predicted"/>
<dbReference type="AlphaFoldDB" id="A0A0D2EGV8"/>
<name>A0A0D2EGV8_9EURO</name>
<feature type="signal peptide" evidence="1">
    <location>
        <begin position="1"/>
        <end position="16"/>
    </location>
</feature>
<sequence length="210" mass="23912">MVIGLLILTAIPTVTGVSQAISGQRTREERQKDENRMKKFHIDIHCEADSAGTIGIHGKRLVLKDDRVWIGPHEASNPCPEGYVAECFYIEYPDNERVPIPIGLVSQVRDDPPLLNWLYMDKDTMELKYGNKSASIEHHIGPWDWTEDEKTITFDESKAFTAVQDPKTRRWQIYYDMDNDGLSRFVPKGRRMILVSLQRTLLSGANVPGA</sequence>
<accession>A0A0D2EGV8</accession>
<dbReference type="OrthoDB" id="3928002at2759"/>
<dbReference type="PANTHER" id="PTHR38049:SF1">
    <property type="entry name" value="PROTEIN KINASE DOMAIN-CONTAINING PROTEIN"/>
    <property type="match status" value="1"/>
</dbReference>
<dbReference type="HOGENOM" id="CLU_061230_2_1_1"/>
<dbReference type="EMBL" id="KN847320">
    <property type="protein sequence ID" value="KIW54653.1"/>
    <property type="molecule type" value="Genomic_DNA"/>
</dbReference>
<dbReference type="GeneID" id="25328909"/>
<evidence type="ECO:0000313" key="2">
    <source>
        <dbReference type="EMBL" id="KIW54653.1"/>
    </source>
</evidence>